<protein>
    <submittedName>
        <fullName evidence="1">Uncharacterized protein</fullName>
    </submittedName>
</protein>
<comment type="caution">
    <text evidence="1">The sequence shown here is derived from an EMBL/GenBank/DDBJ whole genome shotgun (WGS) entry which is preliminary data.</text>
</comment>
<sequence>MDFDELERNLPAAVTLQEAYRAAFYMVEQYISLEEEPDEGLILLLHYLDSDPARWEDWLLSVQRGLKDPETVDPHR</sequence>
<reference evidence="1 2" key="1">
    <citation type="submission" date="2018-11" db="EMBL/GenBank/DDBJ databases">
        <title>Sequencing the genomes of 1000 actinobacteria strains.</title>
        <authorList>
            <person name="Klenk H.-P."/>
        </authorList>
    </citation>
    <scope>NUCLEOTIDE SEQUENCE [LARGE SCALE GENOMIC DNA]</scope>
    <source>
        <strain evidence="1 2">DSM 44781</strain>
    </source>
</reference>
<dbReference type="EMBL" id="RKQG01000003">
    <property type="protein sequence ID" value="RPE28030.1"/>
    <property type="molecule type" value="Genomic_DNA"/>
</dbReference>
<dbReference type="AlphaFoldDB" id="A0A3N4RM37"/>
<organism evidence="1 2">
    <name type="scientific">Kitasatospora cineracea</name>
    <dbReference type="NCBI Taxonomy" id="88074"/>
    <lineage>
        <taxon>Bacteria</taxon>
        <taxon>Bacillati</taxon>
        <taxon>Actinomycetota</taxon>
        <taxon>Actinomycetes</taxon>
        <taxon>Kitasatosporales</taxon>
        <taxon>Streptomycetaceae</taxon>
        <taxon>Kitasatospora</taxon>
    </lineage>
</organism>
<gene>
    <name evidence="1" type="ORF">EDD38_7340</name>
</gene>
<evidence type="ECO:0000313" key="2">
    <source>
        <dbReference type="Proteomes" id="UP000266906"/>
    </source>
</evidence>
<proteinExistence type="predicted"/>
<evidence type="ECO:0000313" key="1">
    <source>
        <dbReference type="EMBL" id="RPE28030.1"/>
    </source>
</evidence>
<accession>A0A3N4RM37</accession>
<name>A0A3N4RM37_9ACTN</name>
<dbReference type="Proteomes" id="UP000266906">
    <property type="component" value="Unassembled WGS sequence"/>
</dbReference>
<dbReference type="RefSeq" id="WP_123821526.1">
    <property type="nucleotide sequence ID" value="NZ_RKQG01000003.1"/>
</dbReference>
<keyword evidence="2" id="KW-1185">Reference proteome</keyword>